<accession>A0ABD2QKS8</accession>
<gene>
    <name evidence="1" type="ORF">Ciccas_001172</name>
</gene>
<organism evidence="1 2">
    <name type="scientific">Cichlidogyrus casuarinus</name>
    <dbReference type="NCBI Taxonomy" id="1844966"/>
    <lineage>
        <taxon>Eukaryota</taxon>
        <taxon>Metazoa</taxon>
        <taxon>Spiralia</taxon>
        <taxon>Lophotrochozoa</taxon>
        <taxon>Platyhelminthes</taxon>
        <taxon>Monogenea</taxon>
        <taxon>Monopisthocotylea</taxon>
        <taxon>Dactylogyridea</taxon>
        <taxon>Ancyrocephalidae</taxon>
        <taxon>Cichlidogyrus</taxon>
    </lineage>
</organism>
<name>A0ABD2QKS8_9PLAT</name>
<dbReference type="EMBL" id="JBJKFK010000073">
    <property type="protein sequence ID" value="KAL3320140.1"/>
    <property type="molecule type" value="Genomic_DNA"/>
</dbReference>
<protein>
    <submittedName>
        <fullName evidence="1">Uncharacterized protein</fullName>
    </submittedName>
</protein>
<evidence type="ECO:0000313" key="2">
    <source>
        <dbReference type="Proteomes" id="UP001626550"/>
    </source>
</evidence>
<sequence length="98" mass="11140">MTNLLLTSSQSAWLTRESGVIYLAGLVKATVFLKVIEMIEKQKLRIDREELASLSLSKRLVTVMKSSNDKIWTISKDHLVAAINISEYQCTYFGHHIN</sequence>
<reference evidence="1 2" key="1">
    <citation type="submission" date="2024-11" db="EMBL/GenBank/DDBJ databases">
        <title>Adaptive evolution of stress response genes in parasites aligns with host niche diversity.</title>
        <authorList>
            <person name="Hahn C."/>
            <person name="Resl P."/>
        </authorList>
    </citation>
    <scope>NUCLEOTIDE SEQUENCE [LARGE SCALE GENOMIC DNA]</scope>
    <source>
        <strain evidence="1">EGGRZ-B1_66</strain>
        <tissue evidence="1">Body</tissue>
    </source>
</reference>
<dbReference type="Proteomes" id="UP001626550">
    <property type="component" value="Unassembled WGS sequence"/>
</dbReference>
<dbReference type="AlphaFoldDB" id="A0ABD2QKS8"/>
<keyword evidence="2" id="KW-1185">Reference proteome</keyword>
<evidence type="ECO:0000313" key="1">
    <source>
        <dbReference type="EMBL" id="KAL3320140.1"/>
    </source>
</evidence>
<comment type="caution">
    <text evidence="1">The sequence shown here is derived from an EMBL/GenBank/DDBJ whole genome shotgun (WGS) entry which is preliminary data.</text>
</comment>
<proteinExistence type="predicted"/>